<protein>
    <submittedName>
        <fullName evidence="1">Bacteriocin-protection protein</fullName>
    </submittedName>
</protein>
<dbReference type="Pfam" id="PF13376">
    <property type="entry name" value="OmdA"/>
    <property type="match status" value="1"/>
</dbReference>
<organism evidence="1 2">
    <name type="scientific">Gemmatimonas phototrophica</name>
    <dbReference type="NCBI Taxonomy" id="1379270"/>
    <lineage>
        <taxon>Bacteria</taxon>
        <taxon>Pseudomonadati</taxon>
        <taxon>Gemmatimonadota</taxon>
        <taxon>Gemmatimonadia</taxon>
        <taxon>Gemmatimonadales</taxon>
        <taxon>Gemmatimonadaceae</taxon>
        <taxon>Gemmatimonas</taxon>
    </lineage>
</organism>
<dbReference type="Proteomes" id="UP000076404">
    <property type="component" value="Chromosome"/>
</dbReference>
<proteinExistence type="predicted"/>
<reference evidence="1 2" key="1">
    <citation type="journal article" date="2014" name="Proc. Natl. Acad. Sci. U.S.A.">
        <title>Functional type 2 photosynthetic reaction centers found in the rare bacterial phylum Gemmatimonadetes.</title>
        <authorList>
            <person name="Zeng Y."/>
            <person name="Feng F."/>
            <person name="Medova H."/>
            <person name="Dean J."/>
            <person name="Koblizek M."/>
        </authorList>
    </citation>
    <scope>NUCLEOTIDE SEQUENCE [LARGE SCALE GENOMIC DNA]</scope>
    <source>
        <strain evidence="1 2">AP64</strain>
    </source>
</reference>
<reference evidence="1 2" key="2">
    <citation type="journal article" date="2016" name="Environ. Microbiol. Rep.">
        <title>Metagenomic evidence for the presence of phototrophic Gemmatimonadetes bacteria in diverse environments.</title>
        <authorList>
            <person name="Zeng Y."/>
            <person name="Baumbach J."/>
            <person name="Barbosa E.G."/>
            <person name="Azevedo V."/>
            <person name="Zhang C."/>
            <person name="Koblizek M."/>
        </authorList>
    </citation>
    <scope>NUCLEOTIDE SEQUENCE [LARGE SCALE GENOMIC DNA]</scope>
    <source>
        <strain evidence="1 2">AP64</strain>
    </source>
</reference>
<gene>
    <name evidence="1" type="ORF">GEMMAAP_07020</name>
</gene>
<dbReference type="eggNOG" id="COG4430">
    <property type="taxonomic scope" value="Bacteria"/>
</dbReference>
<evidence type="ECO:0000313" key="1">
    <source>
        <dbReference type="EMBL" id="AMW04662.1"/>
    </source>
</evidence>
<dbReference type="EMBL" id="CP011454">
    <property type="protein sequence ID" value="AMW04662.1"/>
    <property type="molecule type" value="Genomic_DNA"/>
</dbReference>
<dbReference type="KEGG" id="gph:GEMMAAP_07020"/>
<name>A0A143BJH4_9BACT</name>
<accession>A0A143BJH4</accession>
<evidence type="ECO:0000313" key="2">
    <source>
        <dbReference type="Proteomes" id="UP000076404"/>
    </source>
</evidence>
<keyword evidence="2" id="KW-1185">Reference proteome</keyword>
<dbReference type="OrthoDB" id="9789076at2"/>
<dbReference type="RefSeq" id="WP_026850410.1">
    <property type="nucleotide sequence ID" value="NZ_CP011454.1"/>
</dbReference>
<sequence>MPPTYFPTPSAFRAWLKQHHASATELLVGFHRVDSGTPSMTWTESVREALCYGWIDGVRHRVDESRYSIRFTPRKAKSIWSAVNVKHVEELTAAGLMQPAGIRAFEARTANKTGVYAFEQRTAELPEPYAGMLAANTKAATFFATLPAGYRKQAVWWVVSAKREATRESRLATLIACCARGERLP</sequence>
<dbReference type="AlphaFoldDB" id="A0A143BJH4"/>